<evidence type="ECO:0000313" key="1">
    <source>
        <dbReference type="EMBL" id="EEX76750.1"/>
    </source>
</evidence>
<proteinExistence type="predicted"/>
<reference evidence="1 2" key="1">
    <citation type="submission" date="2009-09" db="EMBL/GenBank/DDBJ databases">
        <authorList>
            <person name="Weinstock G."/>
            <person name="Sodergren E."/>
            <person name="Clifton S."/>
            <person name="Fulton L."/>
            <person name="Fulton B."/>
            <person name="Courtney L."/>
            <person name="Fronick C."/>
            <person name="Harrison M."/>
            <person name="Strong C."/>
            <person name="Farmer C."/>
            <person name="Delahaunty K."/>
            <person name="Markovic C."/>
            <person name="Hall O."/>
            <person name="Minx P."/>
            <person name="Tomlinson C."/>
            <person name="Mitreva M."/>
            <person name="Nelson J."/>
            <person name="Hou S."/>
            <person name="Wollam A."/>
            <person name="Pepin K.H."/>
            <person name="Johnson M."/>
            <person name="Bhonagiri V."/>
            <person name="Nash W.E."/>
            <person name="Warren W."/>
            <person name="Chinwalla A."/>
            <person name="Mardis E.R."/>
            <person name="Wilson R.K."/>
        </authorList>
    </citation>
    <scope>NUCLEOTIDE SEQUENCE [LARGE SCALE GENOMIC DNA]</scope>
    <source>
        <strain evidence="2">ATCC 35185 / DSM 20758 / VPI D19B-28</strain>
    </source>
</reference>
<sequence>MRIPPFCRMETHLKPRRQTLLDEEPGWIHGENAEAIRILYMFTERNAIALRKSGRSV</sequence>
<name>C9LWK1_SELS3</name>
<accession>C9LWK1</accession>
<evidence type="ECO:0000313" key="2">
    <source>
        <dbReference type="Proteomes" id="UP000003505"/>
    </source>
</evidence>
<protein>
    <submittedName>
        <fullName evidence="1">Uncharacterized protein</fullName>
    </submittedName>
</protein>
<dbReference type="Proteomes" id="UP000003505">
    <property type="component" value="Unassembled WGS sequence"/>
</dbReference>
<dbReference type="EMBL" id="ACKP02000044">
    <property type="protein sequence ID" value="EEX76750.1"/>
    <property type="molecule type" value="Genomic_DNA"/>
</dbReference>
<dbReference type="AlphaFoldDB" id="C9LWK1"/>
<gene>
    <name evidence="1" type="ORF">SELSPUOL_01856</name>
</gene>
<comment type="caution">
    <text evidence="1">The sequence shown here is derived from an EMBL/GenBank/DDBJ whole genome shotgun (WGS) entry which is preliminary data.</text>
</comment>
<organism evidence="1 2">
    <name type="scientific">Selenomonas sputigena (strain ATCC 35185 / DSM 20758 / CCUG 44933 / VPI D19B-28)</name>
    <dbReference type="NCBI Taxonomy" id="546271"/>
    <lineage>
        <taxon>Bacteria</taxon>
        <taxon>Bacillati</taxon>
        <taxon>Bacillota</taxon>
        <taxon>Negativicutes</taxon>
        <taxon>Selenomonadales</taxon>
        <taxon>Selenomonadaceae</taxon>
        <taxon>Selenomonas</taxon>
    </lineage>
</organism>